<feature type="region of interest" description="Disordered" evidence="1">
    <location>
        <begin position="1"/>
        <end position="24"/>
    </location>
</feature>
<evidence type="ECO:0000256" key="1">
    <source>
        <dbReference type="SAM" id="MobiDB-lite"/>
    </source>
</evidence>
<evidence type="ECO:0000313" key="2">
    <source>
        <dbReference type="EMBL" id="VEL16934.1"/>
    </source>
</evidence>
<dbReference type="OrthoDB" id="9990982at2759"/>
<protein>
    <submittedName>
        <fullName evidence="2">Uncharacterized protein</fullName>
    </submittedName>
</protein>
<evidence type="ECO:0000313" key="3">
    <source>
        <dbReference type="Proteomes" id="UP000784294"/>
    </source>
</evidence>
<accession>A0A3S5A7I5</accession>
<keyword evidence="3" id="KW-1185">Reference proteome</keyword>
<sequence length="226" mass="24653">MSSSPLPSAGLSSHFRPTDPSLPGLASSDTGVTLWSNILPELSLPEKHIVNSSKPATKSSKSFSTPLPFTFREFSGLSLGSSHTLVSITIWLPKSLLTKYQAAIDELQRYKQISTNSGLFPLSLADFRHGRVGSAYPASGPSGLARNFPLQNGSSADKMAKSSTTIQTDTQVAPRSLILWLNRTSRTDVFLASTIPRSYVQIYGASKRLFPDFSAWCKFFRSTNFL</sequence>
<reference evidence="2" key="1">
    <citation type="submission" date="2018-11" db="EMBL/GenBank/DDBJ databases">
        <authorList>
            <consortium name="Pathogen Informatics"/>
        </authorList>
    </citation>
    <scope>NUCLEOTIDE SEQUENCE</scope>
</reference>
<organism evidence="2 3">
    <name type="scientific">Protopolystoma xenopodis</name>
    <dbReference type="NCBI Taxonomy" id="117903"/>
    <lineage>
        <taxon>Eukaryota</taxon>
        <taxon>Metazoa</taxon>
        <taxon>Spiralia</taxon>
        <taxon>Lophotrochozoa</taxon>
        <taxon>Platyhelminthes</taxon>
        <taxon>Monogenea</taxon>
        <taxon>Polyopisthocotylea</taxon>
        <taxon>Polystomatidea</taxon>
        <taxon>Polystomatidae</taxon>
        <taxon>Protopolystoma</taxon>
    </lineage>
</organism>
<comment type="caution">
    <text evidence="2">The sequence shown here is derived from an EMBL/GenBank/DDBJ whole genome shotgun (WGS) entry which is preliminary data.</text>
</comment>
<dbReference type="Proteomes" id="UP000784294">
    <property type="component" value="Unassembled WGS sequence"/>
</dbReference>
<name>A0A3S5A7I5_9PLAT</name>
<feature type="compositionally biased region" description="Low complexity" evidence="1">
    <location>
        <begin position="1"/>
        <end position="13"/>
    </location>
</feature>
<dbReference type="EMBL" id="CAAALY010030433">
    <property type="protein sequence ID" value="VEL16934.1"/>
    <property type="molecule type" value="Genomic_DNA"/>
</dbReference>
<dbReference type="AlphaFoldDB" id="A0A3S5A7I5"/>
<proteinExistence type="predicted"/>
<gene>
    <name evidence="2" type="ORF">PXEA_LOCUS10374</name>
</gene>